<evidence type="ECO:0000313" key="2">
    <source>
        <dbReference type="Proteomes" id="UP000221101"/>
    </source>
</evidence>
<accession>A0A2D0LCM2</accession>
<evidence type="ECO:0000313" key="1">
    <source>
        <dbReference type="EMBL" id="PHM73400.1"/>
    </source>
</evidence>
<dbReference type="Proteomes" id="UP000221101">
    <property type="component" value="Unassembled WGS sequence"/>
</dbReference>
<organism evidence="1 2">
    <name type="scientific">Xenorhabdus kozodoii</name>
    <dbReference type="NCBI Taxonomy" id="351676"/>
    <lineage>
        <taxon>Bacteria</taxon>
        <taxon>Pseudomonadati</taxon>
        <taxon>Pseudomonadota</taxon>
        <taxon>Gammaproteobacteria</taxon>
        <taxon>Enterobacterales</taxon>
        <taxon>Morganellaceae</taxon>
        <taxon>Xenorhabdus</taxon>
    </lineage>
</organism>
<comment type="caution">
    <text evidence="1">The sequence shown here is derived from an EMBL/GenBank/DDBJ whole genome shotgun (WGS) entry which is preliminary data.</text>
</comment>
<name>A0A2D0LCM2_9GAMM</name>
<sequence length="49" mass="5430">MGTTLNFVTMLNVDAFGAIHDIFILSSHDNPLTSGLTTRDILRTLIFVH</sequence>
<gene>
    <name evidence="1" type="ORF">Xkoz_01814</name>
</gene>
<dbReference type="AlphaFoldDB" id="A0A2D0LCM2"/>
<proteinExistence type="predicted"/>
<keyword evidence="2" id="KW-1185">Reference proteome</keyword>
<dbReference type="EMBL" id="NJCX01000011">
    <property type="protein sequence ID" value="PHM73400.1"/>
    <property type="molecule type" value="Genomic_DNA"/>
</dbReference>
<protein>
    <submittedName>
        <fullName evidence="1">Uncharacterized protein</fullName>
    </submittedName>
</protein>
<reference evidence="1 2" key="1">
    <citation type="journal article" date="2017" name="Nat. Microbiol.">
        <title>Natural product diversity associated with the nematode symbionts Photorhabdus and Xenorhabdus.</title>
        <authorList>
            <person name="Tobias N.J."/>
            <person name="Wolff H."/>
            <person name="Djahanschiri B."/>
            <person name="Grundmann F."/>
            <person name="Kronenwerth M."/>
            <person name="Shi Y.M."/>
            <person name="Simonyi S."/>
            <person name="Grun P."/>
            <person name="Shapiro-Ilan D."/>
            <person name="Pidot S.J."/>
            <person name="Stinear T.P."/>
            <person name="Ebersberger I."/>
            <person name="Bode H.B."/>
        </authorList>
    </citation>
    <scope>NUCLEOTIDE SEQUENCE [LARGE SCALE GENOMIC DNA]</scope>
    <source>
        <strain evidence="1 2">DSM 17907</strain>
    </source>
</reference>